<reference evidence="1" key="1">
    <citation type="submission" date="2022-03" db="EMBL/GenBank/DDBJ databases">
        <authorList>
            <person name="Lindestad O."/>
        </authorList>
    </citation>
    <scope>NUCLEOTIDE SEQUENCE</scope>
</reference>
<dbReference type="Pfam" id="PF13772">
    <property type="entry name" value="AIG2_2"/>
    <property type="match status" value="1"/>
</dbReference>
<dbReference type="Gene3D" id="3.10.490.10">
    <property type="entry name" value="Gamma-glutamyl cyclotransferase-like"/>
    <property type="match status" value="1"/>
</dbReference>
<gene>
    <name evidence="1" type="primary">jg10750</name>
    <name evidence="1" type="ORF">PAEG_LOCUS13823</name>
</gene>
<protein>
    <submittedName>
        <fullName evidence="1">Jg10750 protein</fullName>
    </submittedName>
</protein>
<keyword evidence="2" id="KW-1185">Reference proteome</keyword>
<evidence type="ECO:0000313" key="1">
    <source>
        <dbReference type="EMBL" id="CAH2236370.1"/>
    </source>
</evidence>
<dbReference type="AlphaFoldDB" id="A0A8S4RIP7"/>
<proteinExistence type="predicted"/>
<dbReference type="OrthoDB" id="2924818at2759"/>
<evidence type="ECO:0000313" key="2">
    <source>
        <dbReference type="Proteomes" id="UP000838756"/>
    </source>
</evidence>
<comment type="caution">
    <text evidence="1">The sequence shown here is derived from an EMBL/GenBank/DDBJ whole genome shotgun (WGS) entry which is preliminary data.</text>
</comment>
<dbReference type="Proteomes" id="UP000838756">
    <property type="component" value="Unassembled WGS sequence"/>
</dbReference>
<name>A0A8S4RIP7_9NEOP</name>
<sequence>MYRTKYRNDNLYAKVKVKNAAGRQEGVDRKNYYPTHVQVLTPYMGYFKCRVYIHKDNPLPRGDNDIIPVERWPSWTYKEIIILGAMEHKLPDYYIQGLERFKDNGEKGCLKMYTLLLKYAIEKPCVCNVPKKKQKPQIWVSEALRNKIEALKK</sequence>
<dbReference type="EMBL" id="CAKXAJ010025202">
    <property type="protein sequence ID" value="CAH2236370.1"/>
    <property type="molecule type" value="Genomic_DNA"/>
</dbReference>
<organism evidence="1 2">
    <name type="scientific">Pararge aegeria aegeria</name>
    <dbReference type="NCBI Taxonomy" id="348720"/>
    <lineage>
        <taxon>Eukaryota</taxon>
        <taxon>Metazoa</taxon>
        <taxon>Ecdysozoa</taxon>
        <taxon>Arthropoda</taxon>
        <taxon>Hexapoda</taxon>
        <taxon>Insecta</taxon>
        <taxon>Pterygota</taxon>
        <taxon>Neoptera</taxon>
        <taxon>Endopterygota</taxon>
        <taxon>Lepidoptera</taxon>
        <taxon>Glossata</taxon>
        <taxon>Ditrysia</taxon>
        <taxon>Papilionoidea</taxon>
        <taxon>Nymphalidae</taxon>
        <taxon>Satyrinae</taxon>
        <taxon>Satyrini</taxon>
        <taxon>Parargina</taxon>
        <taxon>Pararge</taxon>
    </lineage>
</organism>
<accession>A0A8S4RIP7</accession>